<dbReference type="InterPro" id="IPR000847">
    <property type="entry name" value="LysR_HTH_N"/>
</dbReference>
<dbReference type="KEGG" id="vfa:MM35RIKEN_04300"/>
<feature type="domain" description="HTH lysR-type" evidence="1">
    <location>
        <begin position="23"/>
        <end position="83"/>
    </location>
</feature>
<evidence type="ECO:0000313" key="3">
    <source>
        <dbReference type="Proteomes" id="UP000681343"/>
    </source>
</evidence>
<dbReference type="GO" id="GO:0003700">
    <property type="term" value="F:DNA-binding transcription factor activity"/>
    <property type="evidence" value="ECO:0007669"/>
    <property type="project" value="InterPro"/>
</dbReference>
<dbReference type="AlphaFoldDB" id="A0A810PN86"/>
<organism evidence="2 3">
    <name type="scientific">Vescimonas fastidiosa</name>
    <dbReference type="NCBI Taxonomy" id="2714353"/>
    <lineage>
        <taxon>Bacteria</taxon>
        <taxon>Bacillati</taxon>
        <taxon>Bacillota</taxon>
        <taxon>Clostridia</taxon>
        <taxon>Eubacteriales</taxon>
        <taxon>Oscillospiraceae</taxon>
        <taxon>Vescimonas</taxon>
    </lineage>
</organism>
<dbReference type="EMBL" id="AP023415">
    <property type="protein sequence ID" value="BCK78238.1"/>
    <property type="molecule type" value="Genomic_DNA"/>
</dbReference>
<dbReference type="InterPro" id="IPR036390">
    <property type="entry name" value="WH_DNA-bd_sf"/>
</dbReference>
<dbReference type="PANTHER" id="PTHR30432">
    <property type="entry name" value="TRANSCRIPTIONAL REGULATOR MODE"/>
    <property type="match status" value="1"/>
</dbReference>
<proteinExistence type="predicted"/>
<dbReference type="SUPFAM" id="SSF46785">
    <property type="entry name" value="Winged helix' DNA-binding domain"/>
    <property type="match status" value="1"/>
</dbReference>
<dbReference type="InterPro" id="IPR051815">
    <property type="entry name" value="Molybdate_resp_trans_reg"/>
</dbReference>
<sequence length="117" mass="13133">MIFKMSVRIYQDENKVFGPGIAQLLHRVRELHSLRAAANSMNMAYSKAWTVLRTAENALGYKLLYSSAGGKNGGGAVLTPQGEKLLEQYDEFCRRMQAYGQTQFTQLFSADELSCDE</sequence>
<dbReference type="Pfam" id="PF00126">
    <property type="entry name" value="HTH_1"/>
    <property type="match status" value="1"/>
</dbReference>
<evidence type="ECO:0000259" key="1">
    <source>
        <dbReference type="Pfam" id="PF00126"/>
    </source>
</evidence>
<reference evidence="2" key="1">
    <citation type="submission" date="2020-09" db="EMBL/GenBank/DDBJ databases">
        <title>New species isolated from human feces.</title>
        <authorList>
            <person name="Kitahara M."/>
            <person name="Shigeno Y."/>
            <person name="Shime M."/>
            <person name="Matsumoto Y."/>
            <person name="Nakamura S."/>
            <person name="Motooka D."/>
            <person name="Fukuoka S."/>
            <person name="Nishikawa H."/>
            <person name="Benno Y."/>
        </authorList>
    </citation>
    <scope>NUCLEOTIDE SEQUENCE</scope>
    <source>
        <strain evidence="2">MM35</strain>
    </source>
</reference>
<dbReference type="Gene3D" id="1.10.10.10">
    <property type="entry name" value="Winged helix-like DNA-binding domain superfamily/Winged helix DNA-binding domain"/>
    <property type="match status" value="1"/>
</dbReference>
<dbReference type="PANTHER" id="PTHR30432:SF1">
    <property type="entry name" value="DNA-BINDING TRANSCRIPTIONAL DUAL REGULATOR MODE"/>
    <property type="match status" value="1"/>
</dbReference>
<name>A0A810PN86_9FIRM</name>
<protein>
    <recommendedName>
        <fullName evidence="1">HTH lysR-type domain-containing protein</fullName>
    </recommendedName>
</protein>
<keyword evidence="3" id="KW-1185">Reference proteome</keyword>
<evidence type="ECO:0000313" key="2">
    <source>
        <dbReference type="EMBL" id="BCK78238.1"/>
    </source>
</evidence>
<dbReference type="InterPro" id="IPR036388">
    <property type="entry name" value="WH-like_DNA-bd_sf"/>
</dbReference>
<gene>
    <name evidence="2" type="ORF">MM35RIKEN_04300</name>
</gene>
<accession>A0A810PN86</accession>
<dbReference type="Proteomes" id="UP000681343">
    <property type="component" value="Chromosome"/>
</dbReference>